<keyword evidence="4" id="KW-1185">Reference proteome</keyword>
<feature type="transmembrane region" description="Helical" evidence="1">
    <location>
        <begin position="172"/>
        <end position="194"/>
    </location>
</feature>
<feature type="transmembrane region" description="Helical" evidence="1">
    <location>
        <begin position="200"/>
        <end position="220"/>
    </location>
</feature>
<sequence length="251" mass="28823">MLTKNAKPLRPFLCRKLELNWKFSISILLLICIPRFYLVLKANVTQNYSSIGLIMLLSGLIPFVFLNKSGLKEIGVCAPNKYYKLFFCLLIGILFSYILYLIGINLFGVTYENWYVYIRESYNIPSVISDDDKMTLFIIMSITGMIFSPLGEELFFRGLVHTGLSNSLGDRLATVIDSLSFALVHVSHFGILYINDSWKFYPIPTVIWIISMFLVSLLFIKMKNWTHSIWGAIVCHAGFNLGMIYVIFFLI</sequence>
<evidence type="ECO:0000313" key="4">
    <source>
        <dbReference type="Proteomes" id="UP000682802"/>
    </source>
</evidence>
<name>A0ABX8H0S6_9BACT</name>
<feature type="transmembrane region" description="Helical" evidence="1">
    <location>
        <begin position="229"/>
        <end position="250"/>
    </location>
</feature>
<evidence type="ECO:0000259" key="2">
    <source>
        <dbReference type="Pfam" id="PF02517"/>
    </source>
</evidence>
<keyword evidence="3" id="KW-0482">Metalloprotease</keyword>
<keyword evidence="1" id="KW-1133">Transmembrane helix</keyword>
<feature type="transmembrane region" description="Helical" evidence="1">
    <location>
        <begin position="86"/>
        <end position="107"/>
    </location>
</feature>
<feature type="domain" description="CAAX prenyl protease 2/Lysostaphin resistance protein A-like" evidence="2">
    <location>
        <begin position="137"/>
        <end position="241"/>
    </location>
</feature>
<feature type="transmembrane region" description="Helical" evidence="1">
    <location>
        <begin position="134"/>
        <end position="151"/>
    </location>
</feature>
<proteinExistence type="predicted"/>
<organism evidence="3 4">
    <name type="scientific">Flammeovirga kamogawensis</name>
    <dbReference type="NCBI Taxonomy" id="373891"/>
    <lineage>
        <taxon>Bacteria</taxon>
        <taxon>Pseudomonadati</taxon>
        <taxon>Bacteroidota</taxon>
        <taxon>Cytophagia</taxon>
        <taxon>Cytophagales</taxon>
        <taxon>Flammeovirgaceae</taxon>
        <taxon>Flammeovirga</taxon>
    </lineage>
</organism>
<evidence type="ECO:0000313" key="3">
    <source>
        <dbReference type="EMBL" id="QWG09288.1"/>
    </source>
</evidence>
<keyword evidence="1" id="KW-0812">Transmembrane</keyword>
<accession>A0ABX8H0S6</accession>
<feature type="transmembrane region" description="Helical" evidence="1">
    <location>
        <begin position="21"/>
        <end position="40"/>
    </location>
</feature>
<dbReference type="EMBL" id="CP076129">
    <property type="protein sequence ID" value="QWG09288.1"/>
    <property type="molecule type" value="Genomic_DNA"/>
</dbReference>
<gene>
    <name evidence="3" type="ORF">KM029_22035</name>
</gene>
<keyword evidence="1" id="KW-0472">Membrane</keyword>
<dbReference type="Pfam" id="PF02517">
    <property type="entry name" value="Rce1-like"/>
    <property type="match status" value="1"/>
</dbReference>
<keyword evidence="3" id="KW-0378">Hydrolase</keyword>
<dbReference type="GO" id="GO:0008237">
    <property type="term" value="F:metallopeptidase activity"/>
    <property type="evidence" value="ECO:0007669"/>
    <property type="project" value="UniProtKB-KW"/>
</dbReference>
<dbReference type="Proteomes" id="UP000682802">
    <property type="component" value="Chromosome 2"/>
</dbReference>
<dbReference type="InterPro" id="IPR003675">
    <property type="entry name" value="Rce1/LyrA-like_dom"/>
</dbReference>
<reference evidence="3 4" key="1">
    <citation type="submission" date="2021-05" db="EMBL/GenBank/DDBJ databases">
        <title>Comparative genomic studies on the polysaccharide-degrading batcterial strains of the Flammeovirga genus.</title>
        <authorList>
            <person name="Zewei F."/>
            <person name="Zheng Z."/>
            <person name="Yu L."/>
            <person name="Ruyue G."/>
            <person name="Yanhong M."/>
            <person name="Yuanyuan C."/>
            <person name="Jingyan G."/>
            <person name="Wenjun H."/>
        </authorList>
    </citation>
    <scope>NUCLEOTIDE SEQUENCE [LARGE SCALE GENOMIC DNA]</scope>
    <source>
        <strain evidence="3 4">YS10</strain>
    </source>
</reference>
<protein>
    <submittedName>
        <fullName evidence="3">CPBP family intramembrane metalloprotease</fullName>
    </submittedName>
</protein>
<evidence type="ECO:0000256" key="1">
    <source>
        <dbReference type="SAM" id="Phobius"/>
    </source>
</evidence>
<keyword evidence="3" id="KW-0645">Protease</keyword>
<dbReference type="RefSeq" id="WP_144075969.1">
    <property type="nucleotide sequence ID" value="NZ_CP076129.1"/>
</dbReference>
<feature type="transmembrane region" description="Helical" evidence="1">
    <location>
        <begin position="46"/>
        <end position="66"/>
    </location>
</feature>